<dbReference type="InterPro" id="IPR052353">
    <property type="entry name" value="Benzoxazolinone_Detox_Enz"/>
</dbReference>
<dbReference type="GO" id="GO:0051537">
    <property type="term" value="F:2 iron, 2 sulfur cluster binding"/>
    <property type="evidence" value="ECO:0007669"/>
    <property type="project" value="UniProtKB-KW"/>
</dbReference>
<evidence type="ECO:0000256" key="16">
    <source>
        <dbReference type="ARBA" id="ARBA00049433"/>
    </source>
</evidence>
<dbReference type="PRINTS" id="PR00409">
    <property type="entry name" value="PHDIOXRDTASE"/>
</dbReference>
<dbReference type="Pfam" id="PF00111">
    <property type="entry name" value="Fer2"/>
    <property type="match status" value="1"/>
</dbReference>
<sequence length="591" mass="63126">MPDTAGHPRLVSINVGMPQDVPWQGRVVRTAVYKSPVSGPVMVRRLNIDGDGQGDLGGHGGEQRAVLVYQLGSYEHWSAALGRDDLRPGHFGENFTVTGLADDEVCIGDRFRVGTVVLEVTQPRVTCYRVGMRLGEPRMAALLVADHRPGFYCRVIEEGEVQAGQLITKIATGPEQVSVAEIDALLYLPGHSPEVLARALRIPALSPGWQQSLRALVERDQQRPQSTGNPGLTAAATAPPAWTGFRRLTVRTLERVGADIVVLTLVARDGDTLPVWQPGQYITVRLTPEDGPPVIRSYSLSNLPGSAEFRVAVKRLAGGVAGEYLHTRLGVGDAVDVAAPRGVFALDDDPGPVVLLSAGIGVTPVLSMLHMLAEHRSMREIWWIHGSRDGGEHAFAEEVRTLTGRLAHAHSRTFYSRPRAADRLGVDYDDAGRISVETLRGMDVPFGGDIYACGPTGFMNDLVTGLEEFGVGTERLHTETFGAAAAVNPGIAGAGTVGVHPPAETGSGPAISFARSSLTVPWSDRYNSLLEIAEACDVPTRWSCRTGVCHTCEAGLLAGEVTYDPDPLEPPADGNVLPCCAHPVGAVVLDM</sequence>
<protein>
    <recommendedName>
        <fullName evidence="4">nitric oxide dioxygenase</fullName>
        <ecNumber evidence="4">1.14.12.17</ecNumber>
    </recommendedName>
</protein>
<keyword evidence="13" id="KW-0411">Iron-sulfur</keyword>
<gene>
    <name evidence="19" type="ORF">BN1047_03292</name>
</gene>
<feature type="domain" description="FAD-binding FR-type" evidence="18">
    <location>
        <begin position="243"/>
        <end position="347"/>
    </location>
</feature>
<dbReference type="PROSITE" id="PS51340">
    <property type="entry name" value="MOSC"/>
    <property type="match status" value="1"/>
</dbReference>
<keyword evidence="8" id="KW-0479">Metal-binding</keyword>
<dbReference type="CDD" id="cd00207">
    <property type="entry name" value="fer2"/>
    <property type="match status" value="1"/>
</dbReference>
<dbReference type="GO" id="GO:0008941">
    <property type="term" value="F:nitric oxide dioxygenase NAD(P)H activity"/>
    <property type="evidence" value="ECO:0007669"/>
    <property type="project" value="UniProtKB-EC"/>
</dbReference>
<evidence type="ECO:0000313" key="20">
    <source>
        <dbReference type="Proteomes" id="UP000028864"/>
    </source>
</evidence>
<accession>A0AAV2WME6</accession>
<keyword evidence="10" id="KW-0521">NADP</keyword>
<evidence type="ECO:0000256" key="12">
    <source>
        <dbReference type="ARBA" id="ARBA00023004"/>
    </source>
</evidence>
<dbReference type="EC" id="1.14.12.17" evidence="4"/>
<keyword evidence="7" id="KW-0001">2Fe-2S</keyword>
<reference evidence="19" key="1">
    <citation type="submission" date="2014-05" db="EMBL/GenBank/DDBJ databases">
        <authorList>
            <person name="Urmite Genomes"/>
        </authorList>
    </citation>
    <scope>NUCLEOTIDE SEQUENCE</scope>
    <source>
        <strain evidence="19">DSM 44074</strain>
    </source>
</reference>
<comment type="cofactor">
    <cofactor evidence="2">
        <name>FAD</name>
        <dbReference type="ChEBI" id="CHEBI:57692"/>
    </cofactor>
</comment>
<dbReference type="InterPro" id="IPR017938">
    <property type="entry name" value="Riboflavin_synthase-like_b-brl"/>
</dbReference>
<dbReference type="InterPro" id="IPR001433">
    <property type="entry name" value="OxRdtase_FAD/NAD-bd"/>
</dbReference>
<dbReference type="FunFam" id="3.40.50.80:FF:000010">
    <property type="entry name" value="Flavohemoprotein"/>
    <property type="match status" value="1"/>
</dbReference>
<organism evidence="19 20">
    <name type="scientific">Mycolicibacterium neoaurum</name>
    <name type="common">Mycobacterium neoaurum</name>
    <dbReference type="NCBI Taxonomy" id="1795"/>
    <lineage>
        <taxon>Bacteria</taxon>
        <taxon>Bacillati</taxon>
        <taxon>Actinomycetota</taxon>
        <taxon>Actinomycetes</taxon>
        <taxon>Mycobacteriales</taxon>
        <taxon>Mycobacteriaceae</taxon>
        <taxon>Mycolicibacterium</taxon>
    </lineage>
</organism>
<dbReference type="SUPFAM" id="SSF54292">
    <property type="entry name" value="2Fe-2S ferredoxin-like"/>
    <property type="match status" value="1"/>
</dbReference>
<keyword evidence="14" id="KW-0520">NAD</keyword>
<evidence type="ECO:0000256" key="8">
    <source>
        <dbReference type="ARBA" id="ARBA00022723"/>
    </source>
</evidence>
<evidence type="ECO:0000256" key="5">
    <source>
        <dbReference type="ARBA" id="ARBA00022617"/>
    </source>
</evidence>
<dbReference type="SUPFAM" id="SSF52343">
    <property type="entry name" value="Ferredoxin reductase-like, C-terminal NADP-linked domain"/>
    <property type="match status" value="1"/>
</dbReference>
<evidence type="ECO:0000256" key="6">
    <source>
        <dbReference type="ARBA" id="ARBA00022630"/>
    </source>
</evidence>
<keyword evidence="6" id="KW-0285">Flavoprotein</keyword>
<dbReference type="Pfam" id="PF03473">
    <property type="entry name" value="MOSC"/>
    <property type="match status" value="1"/>
</dbReference>
<evidence type="ECO:0000313" key="19">
    <source>
        <dbReference type="EMBL" id="CDQ45397.1"/>
    </source>
</evidence>
<name>A0AAV2WME6_MYCNE</name>
<evidence type="ECO:0000256" key="7">
    <source>
        <dbReference type="ARBA" id="ARBA00022714"/>
    </source>
</evidence>
<dbReference type="PANTHER" id="PTHR30212">
    <property type="entry name" value="PROTEIN YIIM"/>
    <property type="match status" value="1"/>
</dbReference>
<dbReference type="AlphaFoldDB" id="A0AAV2WME6"/>
<dbReference type="InterPro" id="IPR012675">
    <property type="entry name" value="Beta-grasp_dom_sf"/>
</dbReference>
<reference evidence="19" key="2">
    <citation type="submission" date="2015-09" db="EMBL/GenBank/DDBJ databases">
        <title>Draft genome sequence of Mycobacterium neoaurum DSM 44074.</title>
        <authorList>
            <person name="Croce O."/>
            <person name="Robert C."/>
            <person name="Raoult D."/>
            <person name="Drancourt M."/>
        </authorList>
    </citation>
    <scope>NUCLEOTIDE SEQUENCE</scope>
    <source>
        <strain evidence="19">DSM 44074</strain>
    </source>
</reference>
<keyword evidence="5" id="KW-0349">Heme</keyword>
<dbReference type="InterPro" id="IPR005302">
    <property type="entry name" value="MoCF_Sase_C"/>
</dbReference>
<proteinExistence type="inferred from homology"/>
<dbReference type="GO" id="GO:0030151">
    <property type="term" value="F:molybdenum ion binding"/>
    <property type="evidence" value="ECO:0007669"/>
    <property type="project" value="InterPro"/>
</dbReference>
<dbReference type="InterPro" id="IPR011037">
    <property type="entry name" value="Pyrv_Knase-like_insert_dom_sf"/>
</dbReference>
<comment type="catalytic activity">
    <reaction evidence="16">
        <text>2 nitric oxide + NADPH + 2 O2 = 2 nitrate + NADP(+) + H(+)</text>
        <dbReference type="Rhea" id="RHEA:19465"/>
        <dbReference type="ChEBI" id="CHEBI:15378"/>
        <dbReference type="ChEBI" id="CHEBI:15379"/>
        <dbReference type="ChEBI" id="CHEBI:16480"/>
        <dbReference type="ChEBI" id="CHEBI:17632"/>
        <dbReference type="ChEBI" id="CHEBI:57783"/>
        <dbReference type="ChEBI" id="CHEBI:58349"/>
        <dbReference type="EC" id="1.14.12.17"/>
    </reaction>
</comment>
<dbReference type="Gene3D" id="3.10.20.30">
    <property type="match status" value="1"/>
</dbReference>
<keyword evidence="9" id="KW-0274">FAD</keyword>
<evidence type="ECO:0000256" key="4">
    <source>
        <dbReference type="ARBA" id="ARBA00012229"/>
    </source>
</evidence>
<dbReference type="Pfam" id="PF00970">
    <property type="entry name" value="FAD_binding_6"/>
    <property type="match status" value="1"/>
</dbReference>
<evidence type="ECO:0000259" key="18">
    <source>
        <dbReference type="PROSITE" id="PS51384"/>
    </source>
</evidence>
<evidence type="ECO:0000259" key="17">
    <source>
        <dbReference type="PROSITE" id="PS51340"/>
    </source>
</evidence>
<evidence type="ECO:0000256" key="15">
    <source>
        <dbReference type="ARBA" id="ARBA00048649"/>
    </source>
</evidence>
<dbReference type="GO" id="GO:0030170">
    <property type="term" value="F:pyridoxal phosphate binding"/>
    <property type="evidence" value="ECO:0007669"/>
    <property type="project" value="InterPro"/>
</dbReference>
<evidence type="ECO:0000256" key="13">
    <source>
        <dbReference type="ARBA" id="ARBA00023014"/>
    </source>
</evidence>
<dbReference type="RefSeq" id="WP_030133320.1">
    <property type="nucleotide sequence ID" value="NZ_LK021339.1"/>
</dbReference>
<evidence type="ECO:0000256" key="2">
    <source>
        <dbReference type="ARBA" id="ARBA00001974"/>
    </source>
</evidence>
<dbReference type="InterPro" id="IPR005163">
    <property type="entry name" value="Tri_helical_YiiM-like"/>
</dbReference>
<evidence type="ECO:0000256" key="14">
    <source>
        <dbReference type="ARBA" id="ARBA00023027"/>
    </source>
</evidence>
<comment type="catalytic activity">
    <reaction evidence="15">
        <text>2 nitric oxide + NADH + 2 O2 = 2 nitrate + NAD(+) + H(+)</text>
        <dbReference type="Rhea" id="RHEA:19469"/>
        <dbReference type="ChEBI" id="CHEBI:15378"/>
        <dbReference type="ChEBI" id="CHEBI:15379"/>
        <dbReference type="ChEBI" id="CHEBI:16480"/>
        <dbReference type="ChEBI" id="CHEBI:17632"/>
        <dbReference type="ChEBI" id="CHEBI:57540"/>
        <dbReference type="ChEBI" id="CHEBI:57945"/>
        <dbReference type="EC" id="1.14.12.17"/>
    </reaction>
</comment>
<keyword evidence="11" id="KW-0560">Oxidoreductase</keyword>
<dbReference type="SUPFAM" id="SSF50800">
    <property type="entry name" value="PK beta-barrel domain-like"/>
    <property type="match status" value="1"/>
</dbReference>
<dbReference type="Pfam" id="PF00175">
    <property type="entry name" value="NAD_binding_1"/>
    <property type="match status" value="1"/>
</dbReference>
<dbReference type="Pfam" id="PF03475">
    <property type="entry name" value="YiiM_3-alpha"/>
    <property type="match status" value="1"/>
</dbReference>
<comment type="similarity">
    <text evidence="3">In the C-terminal section; belongs to the flavoprotein pyridine nucleotide cytochrome reductase family.</text>
</comment>
<evidence type="ECO:0000256" key="1">
    <source>
        <dbReference type="ARBA" id="ARBA00001970"/>
    </source>
</evidence>
<dbReference type="InterPro" id="IPR036010">
    <property type="entry name" value="2Fe-2S_ferredoxin-like_sf"/>
</dbReference>
<dbReference type="SUPFAM" id="SSF63380">
    <property type="entry name" value="Riboflavin synthase domain-like"/>
    <property type="match status" value="1"/>
</dbReference>
<dbReference type="Gene3D" id="2.40.30.10">
    <property type="entry name" value="Translation factors"/>
    <property type="match status" value="1"/>
</dbReference>
<comment type="cofactor">
    <cofactor evidence="1">
        <name>heme b</name>
        <dbReference type="ChEBI" id="CHEBI:60344"/>
    </cofactor>
</comment>
<dbReference type="CDD" id="cd06184">
    <property type="entry name" value="flavohem_like_fad_nad_binding"/>
    <property type="match status" value="1"/>
</dbReference>
<evidence type="ECO:0000256" key="11">
    <source>
        <dbReference type="ARBA" id="ARBA00023002"/>
    </source>
</evidence>
<dbReference type="InterPro" id="IPR001041">
    <property type="entry name" value="2Fe-2S_ferredoxin-type"/>
</dbReference>
<feature type="domain" description="MOSC" evidence="17">
    <location>
        <begin position="35"/>
        <end position="170"/>
    </location>
</feature>
<dbReference type="Proteomes" id="UP000028864">
    <property type="component" value="Unassembled WGS sequence"/>
</dbReference>
<dbReference type="InterPro" id="IPR039261">
    <property type="entry name" value="FNR_nucleotide-bd"/>
</dbReference>
<dbReference type="EMBL" id="LK021339">
    <property type="protein sequence ID" value="CDQ45397.1"/>
    <property type="molecule type" value="Genomic_DNA"/>
</dbReference>
<evidence type="ECO:0000256" key="9">
    <source>
        <dbReference type="ARBA" id="ARBA00022827"/>
    </source>
</evidence>
<dbReference type="Gene3D" id="3.40.50.80">
    <property type="entry name" value="Nucleotide-binding domain of ferredoxin-NADP reductase (FNR) module"/>
    <property type="match status" value="1"/>
</dbReference>
<dbReference type="Gene3D" id="2.40.33.20">
    <property type="entry name" value="PK beta-barrel domain-like"/>
    <property type="match status" value="1"/>
</dbReference>
<dbReference type="InterPro" id="IPR008333">
    <property type="entry name" value="Cbr1-like_FAD-bd_dom"/>
</dbReference>
<dbReference type="PANTHER" id="PTHR30212:SF2">
    <property type="entry name" value="PROTEIN YIIM"/>
    <property type="match status" value="1"/>
</dbReference>
<dbReference type="InterPro" id="IPR017927">
    <property type="entry name" value="FAD-bd_FR_type"/>
</dbReference>
<keyword evidence="12" id="KW-0408">Iron</keyword>
<dbReference type="PROSITE" id="PS51384">
    <property type="entry name" value="FAD_FR"/>
    <property type="match status" value="1"/>
</dbReference>
<evidence type="ECO:0000256" key="10">
    <source>
        <dbReference type="ARBA" id="ARBA00022857"/>
    </source>
</evidence>
<evidence type="ECO:0000256" key="3">
    <source>
        <dbReference type="ARBA" id="ARBA00006401"/>
    </source>
</evidence>